<sequence>MDKWIIQSRKGVFELAILLLISQRPMYGYELTIGLKKSLPLFELAGGAIYPILKRLTKQGLITFYWADSEGGPKRKYYQITQEGKEIVEKRWEDYKSMYSALKNMAGGHHNG</sequence>
<dbReference type="Pfam" id="PF03551">
    <property type="entry name" value="PadR"/>
    <property type="match status" value="1"/>
</dbReference>
<dbReference type="InterPro" id="IPR052509">
    <property type="entry name" value="Metal_resp_DNA-bind_regulator"/>
</dbReference>
<proteinExistence type="predicted"/>
<dbReference type="PANTHER" id="PTHR33169">
    <property type="entry name" value="PADR-FAMILY TRANSCRIPTIONAL REGULATOR"/>
    <property type="match status" value="1"/>
</dbReference>
<protein>
    <submittedName>
        <fullName evidence="2">DNA-binding PadR family transcriptional regulator</fullName>
    </submittedName>
</protein>
<organism evidence="2 3">
    <name type="scientific">Oikeobacillus pervagus</name>
    <dbReference type="NCBI Taxonomy" id="1325931"/>
    <lineage>
        <taxon>Bacteria</taxon>
        <taxon>Bacillati</taxon>
        <taxon>Bacillota</taxon>
        <taxon>Bacilli</taxon>
        <taxon>Bacillales</taxon>
        <taxon>Bacillaceae</taxon>
        <taxon>Oikeobacillus</taxon>
    </lineage>
</organism>
<dbReference type="Proteomes" id="UP001237207">
    <property type="component" value="Unassembled WGS sequence"/>
</dbReference>
<evidence type="ECO:0000259" key="1">
    <source>
        <dbReference type="Pfam" id="PF03551"/>
    </source>
</evidence>
<dbReference type="EMBL" id="JAUSUC010000091">
    <property type="protein sequence ID" value="MDQ0216869.1"/>
    <property type="molecule type" value="Genomic_DNA"/>
</dbReference>
<dbReference type="AlphaFoldDB" id="A0AAJ1T1W6"/>
<evidence type="ECO:0000313" key="2">
    <source>
        <dbReference type="EMBL" id="MDQ0216869.1"/>
    </source>
</evidence>
<gene>
    <name evidence="2" type="ORF">J2S13_003367</name>
</gene>
<keyword evidence="3" id="KW-1185">Reference proteome</keyword>
<dbReference type="RefSeq" id="WP_307258947.1">
    <property type="nucleotide sequence ID" value="NZ_JAUSUC010000091.1"/>
</dbReference>
<comment type="caution">
    <text evidence="2">The sequence shown here is derived from an EMBL/GenBank/DDBJ whole genome shotgun (WGS) entry which is preliminary data.</text>
</comment>
<reference evidence="2" key="1">
    <citation type="submission" date="2023-07" db="EMBL/GenBank/DDBJ databases">
        <title>Genomic Encyclopedia of Type Strains, Phase IV (KMG-IV): sequencing the most valuable type-strain genomes for metagenomic binning, comparative biology and taxonomic classification.</title>
        <authorList>
            <person name="Goeker M."/>
        </authorList>
    </citation>
    <scope>NUCLEOTIDE SEQUENCE</scope>
    <source>
        <strain evidence="2">DSM 23947</strain>
    </source>
</reference>
<name>A0AAJ1T1W6_9BACI</name>
<dbReference type="Gene3D" id="1.10.10.10">
    <property type="entry name" value="Winged helix-like DNA-binding domain superfamily/Winged helix DNA-binding domain"/>
    <property type="match status" value="1"/>
</dbReference>
<dbReference type="PANTHER" id="PTHR33169:SF25">
    <property type="entry name" value="DNA-BINDING PROTEIN YIZB-RELATED"/>
    <property type="match status" value="1"/>
</dbReference>
<dbReference type="InterPro" id="IPR005149">
    <property type="entry name" value="Tscrpt_reg_PadR_N"/>
</dbReference>
<dbReference type="GO" id="GO:0003677">
    <property type="term" value="F:DNA binding"/>
    <property type="evidence" value="ECO:0007669"/>
    <property type="project" value="UniProtKB-KW"/>
</dbReference>
<dbReference type="InterPro" id="IPR036388">
    <property type="entry name" value="WH-like_DNA-bd_sf"/>
</dbReference>
<keyword evidence="2" id="KW-0238">DNA-binding</keyword>
<feature type="domain" description="Transcription regulator PadR N-terminal" evidence="1">
    <location>
        <begin position="17"/>
        <end position="88"/>
    </location>
</feature>
<accession>A0AAJ1T1W6</accession>
<dbReference type="SUPFAM" id="SSF46785">
    <property type="entry name" value="Winged helix' DNA-binding domain"/>
    <property type="match status" value="1"/>
</dbReference>
<evidence type="ECO:0000313" key="3">
    <source>
        <dbReference type="Proteomes" id="UP001237207"/>
    </source>
</evidence>
<dbReference type="InterPro" id="IPR036390">
    <property type="entry name" value="WH_DNA-bd_sf"/>
</dbReference>